<sequence length="392" mass="45126">MYIRYKRKLGSGKLKSMRIRTAFFIFCISLLSGACRQVATESRVQSVSFEDGSSMIADTIFLDSLSLFMPETNEEALINNIDRVCEFDGRYFILDKRMKQVLCYTLSGKHLFTIHAVGNGKGEYVDLFDIAIDETENKLLLLVYPSQILYYDLEGTYLSSYPLDDMYLSFAVDNGCIYLRNDTYANGVVSDHSLTVINKETGKRTSLLEPLYETAPFCSFGNYQITNTASVLFTRKFDNYIYRITGESIEPLYMVDWKSKSFPESDKQRQFQCNDLNQFCYQGKYIYTMTDLCDTPSCLLFRTNQPGVCLLSKATSIVNNYQVIINTDYQLPLPNYMPVDGKQSRIFFIYSSEVLCEQKRLSAEEGINEKMRCLLDRIKEGDNPVVFTYHVK</sequence>
<dbReference type="PROSITE" id="PS51257">
    <property type="entry name" value="PROKAR_LIPOPROTEIN"/>
    <property type="match status" value="1"/>
</dbReference>
<organism evidence="1 2">
    <name type="scientific">Bacteroides fragilis 3_1_12</name>
    <dbReference type="NCBI Taxonomy" id="457424"/>
    <lineage>
        <taxon>Bacteria</taxon>
        <taxon>Pseudomonadati</taxon>
        <taxon>Bacteroidota</taxon>
        <taxon>Bacteroidia</taxon>
        <taxon>Bacteroidales</taxon>
        <taxon>Bacteroidaceae</taxon>
        <taxon>Bacteroides</taxon>
    </lineage>
</organism>
<gene>
    <name evidence="1" type="ORF">BFAG_03535</name>
</gene>
<evidence type="ECO:0000313" key="1">
    <source>
        <dbReference type="EMBL" id="EFR54837.1"/>
    </source>
</evidence>
<protein>
    <recommendedName>
        <fullName evidence="3">6-bladed beta-propeller</fullName>
    </recommendedName>
</protein>
<proteinExistence type="predicted"/>
<keyword evidence="2" id="KW-1185">Reference proteome</keyword>
<dbReference type="EMBL" id="EQ973215">
    <property type="protein sequence ID" value="EFR54837.1"/>
    <property type="molecule type" value="Genomic_DNA"/>
</dbReference>
<evidence type="ECO:0008006" key="3">
    <source>
        <dbReference type="Google" id="ProtNLM"/>
    </source>
</evidence>
<dbReference type="SUPFAM" id="SSF75011">
    <property type="entry name" value="3-carboxy-cis,cis-mucoante lactonizing enzyme"/>
    <property type="match status" value="1"/>
</dbReference>
<dbReference type="Proteomes" id="UP000005101">
    <property type="component" value="Unassembled WGS sequence"/>
</dbReference>
<accession>A0ABN0BPJ8</accession>
<evidence type="ECO:0000313" key="2">
    <source>
        <dbReference type="Proteomes" id="UP000005101"/>
    </source>
</evidence>
<name>A0ABN0BPJ8_BACFG</name>
<reference evidence="1 2" key="1">
    <citation type="submission" date="2008-12" db="EMBL/GenBank/DDBJ databases">
        <title>Annotation of Bacteroides fragilis strain 3_1_12.</title>
        <authorList>
            <consortium name="The Broad Institute Genome Sequencing Platform"/>
            <person name="Ward D."/>
            <person name="Young S.K."/>
            <person name="Kodira C.D."/>
            <person name="Zeng Q."/>
            <person name="Koehrsen M."/>
            <person name="Alvarado L."/>
            <person name="Berlin A."/>
            <person name="Borenstein D."/>
            <person name="Chen Z."/>
            <person name="Engels R."/>
            <person name="Freedman E."/>
            <person name="Gellesch M."/>
            <person name="Goldberg J."/>
            <person name="Griggs A."/>
            <person name="Gujja S."/>
            <person name="Heiman D."/>
            <person name="Hepburn T."/>
            <person name="Howarth C."/>
            <person name="Jen D."/>
            <person name="Larson L."/>
            <person name="Lewis B."/>
            <person name="Mehta T."/>
            <person name="Park D."/>
            <person name="Pearson M."/>
            <person name="Roberts A."/>
            <person name="Saif S."/>
            <person name="Shea T."/>
            <person name="Shenoy N."/>
            <person name="Sisk P."/>
            <person name="Stolte C."/>
            <person name="Sykes S."/>
            <person name="Walk T."/>
            <person name="White J."/>
            <person name="Yandava C."/>
            <person name="Allen-Vercoe E."/>
            <person name="Strauss J."/>
            <person name="Ambrose C."/>
            <person name="Lander E."/>
            <person name="Nusbaum C."/>
            <person name="Galagan J."/>
            <person name="Birren B."/>
        </authorList>
    </citation>
    <scope>NUCLEOTIDE SEQUENCE [LARGE SCALE GENOMIC DNA]</scope>
    <source>
        <strain evidence="1 2">3_1_12</strain>
    </source>
</reference>
<dbReference type="Pfam" id="PF17170">
    <property type="entry name" value="DUF5128"/>
    <property type="match status" value="1"/>
</dbReference>